<comment type="caution">
    <text evidence="2">The sequence shown here is derived from an EMBL/GenBank/DDBJ whole genome shotgun (WGS) entry which is preliminary data.</text>
</comment>
<reference evidence="2" key="1">
    <citation type="submission" date="2023-05" db="EMBL/GenBank/DDBJ databases">
        <title>Nepenthes gracilis genome sequencing.</title>
        <authorList>
            <person name="Fukushima K."/>
        </authorList>
    </citation>
    <scope>NUCLEOTIDE SEQUENCE</scope>
    <source>
        <strain evidence="2">SING2019-196</strain>
    </source>
</reference>
<feature type="region of interest" description="Disordered" evidence="1">
    <location>
        <begin position="1"/>
        <end position="34"/>
    </location>
</feature>
<dbReference type="AlphaFoldDB" id="A0AAD3T3D1"/>
<gene>
    <name evidence="2" type="ORF">Nepgr_023933</name>
</gene>
<proteinExistence type="predicted"/>
<organism evidence="2 3">
    <name type="scientific">Nepenthes gracilis</name>
    <name type="common">Slender pitcher plant</name>
    <dbReference type="NCBI Taxonomy" id="150966"/>
    <lineage>
        <taxon>Eukaryota</taxon>
        <taxon>Viridiplantae</taxon>
        <taxon>Streptophyta</taxon>
        <taxon>Embryophyta</taxon>
        <taxon>Tracheophyta</taxon>
        <taxon>Spermatophyta</taxon>
        <taxon>Magnoliopsida</taxon>
        <taxon>eudicotyledons</taxon>
        <taxon>Gunneridae</taxon>
        <taxon>Pentapetalae</taxon>
        <taxon>Caryophyllales</taxon>
        <taxon>Nepenthaceae</taxon>
        <taxon>Nepenthes</taxon>
    </lineage>
</organism>
<evidence type="ECO:0000256" key="1">
    <source>
        <dbReference type="SAM" id="MobiDB-lite"/>
    </source>
</evidence>
<evidence type="ECO:0000313" key="2">
    <source>
        <dbReference type="EMBL" id="GMH22090.1"/>
    </source>
</evidence>
<sequence>MGPLDDSSHLAGLYPVDGANGAEVDRPEAHDDADTPLHVYQEPMLSQLGIIVALNLLFNPNLSQSKG</sequence>
<protein>
    <submittedName>
        <fullName evidence="2">Uncharacterized protein</fullName>
    </submittedName>
</protein>
<accession>A0AAD3T3D1</accession>
<evidence type="ECO:0000313" key="3">
    <source>
        <dbReference type="Proteomes" id="UP001279734"/>
    </source>
</evidence>
<dbReference type="EMBL" id="BSYO01000024">
    <property type="protein sequence ID" value="GMH22090.1"/>
    <property type="molecule type" value="Genomic_DNA"/>
</dbReference>
<name>A0AAD3T3D1_NEPGR</name>
<feature type="compositionally biased region" description="Basic and acidic residues" evidence="1">
    <location>
        <begin position="23"/>
        <end position="34"/>
    </location>
</feature>
<dbReference type="Proteomes" id="UP001279734">
    <property type="component" value="Unassembled WGS sequence"/>
</dbReference>
<keyword evidence="3" id="KW-1185">Reference proteome</keyword>